<gene>
    <name evidence="1" type="ORF">ATO12_19230</name>
</gene>
<organism evidence="1 2">
    <name type="scientific">Aquimarina atlantica</name>
    <dbReference type="NCBI Taxonomy" id="1317122"/>
    <lineage>
        <taxon>Bacteria</taxon>
        <taxon>Pseudomonadati</taxon>
        <taxon>Bacteroidota</taxon>
        <taxon>Flavobacteriia</taxon>
        <taxon>Flavobacteriales</taxon>
        <taxon>Flavobacteriaceae</taxon>
        <taxon>Aquimarina</taxon>
    </lineage>
</organism>
<dbReference type="Proteomes" id="UP000023541">
    <property type="component" value="Unassembled WGS sequence"/>
</dbReference>
<dbReference type="AlphaFoldDB" id="A0A023BT10"/>
<evidence type="ECO:0000313" key="1">
    <source>
        <dbReference type="EMBL" id="EZH73141.1"/>
    </source>
</evidence>
<evidence type="ECO:0000313" key="2">
    <source>
        <dbReference type="Proteomes" id="UP000023541"/>
    </source>
</evidence>
<sequence length="60" mass="6526">MLQNILNLAGVNQLNKTKQLELKGGLPPECPAAFPTGCFSGPFYCNIYNLPICSPIDLED</sequence>
<dbReference type="EMBL" id="AQRA01000006">
    <property type="protein sequence ID" value="EZH73141.1"/>
    <property type="molecule type" value="Genomic_DNA"/>
</dbReference>
<dbReference type="OrthoDB" id="1163859at2"/>
<dbReference type="RefSeq" id="WP_034242910.1">
    <property type="nucleotide sequence ID" value="NZ_AQRA01000006.1"/>
</dbReference>
<protein>
    <submittedName>
        <fullName evidence="1">Uncharacterized protein</fullName>
    </submittedName>
</protein>
<keyword evidence="2" id="KW-1185">Reference proteome</keyword>
<accession>A0A023BT10</accession>
<comment type="caution">
    <text evidence="1">The sequence shown here is derived from an EMBL/GenBank/DDBJ whole genome shotgun (WGS) entry which is preliminary data.</text>
</comment>
<name>A0A023BT10_9FLAO</name>
<reference evidence="1 2" key="1">
    <citation type="submission" date="2014-04" db="EMBL/GenBank/DDBJ databases">
        <title>Aquimarina sp. 22II-S11-z7 Genome Sequencing.</title>
        <authorList>
            <person name="Lai Q."/>
        </authorList>
    </citation>
    <scope>NUCLEOTIDE SEQUENCE [LARGE SCALE GENOMIC DNA]</scope>
    <source>
        <strain evidence="1 2">22II-S11-z7</strain>
    </source>
</reference>
<proteinExistence type="predicted"/>